<evidence type="ECO:0000256" key="2">
    <source>
        <dbReference type="ARBA" id="ARBA00023002"/>
    </source>
</evidence>
<reference evidence="5" key="1">
    <citation type="submission" date="2021-02" db="EMBL/GenBank/DDBJ databases">
        <title>Genome sequence Cadophora malorum strain M34.</title>
        <authorList>
            <person name="Stefanovic E."/>
            <person name="Vu D."/>
            <person name="Scully C."/>
            <person name="Dijksterhuis J."/>
            <person name="Roader J."/>
            <person name="Houbraken J."/>
        </authorList>
    </citation>
    <scope>NUCLEOTIDE SEQUENCE</scope>
    <source>
        <strain evidence="5">M34</strain>
    </source>
</reference>
<keyword evidence="4" id="KW-0732">Signal</keyword>
<dbReference type="PANTHER" id="PTHR43976">
    <property type="entry name" value="SHORT CHAIN DEHYDROGENASE"/>
    <property type="match status" value="1"/>
</dbReference>
<evidence type="ECO:0000313" key="5">
    <source>
        <dbReference type="EMBL" id="KAG4412580.1"/>
    </source>
</evidence>
<dbReference type="PRINTS" id="PR00081">
    <property type="entry name" value="GDHRDH"/>
</dbReference>
<feature type="chain" id="PRO_5034214493" description="NAD(P)-binding protein" evidence="4">
    <location>
        <begin position="21"/>
        <end position="218"/>
    </location>
</feature>
<evidence type="ECO:0000256" key="4">
    <source>
        <dbReference type="SAM" id="SignalP"/>
    </source>
</evidence>
<dbReference type="Gene3D" id="3.40.50.720">
    <property type="entry name" value="NAD(P)-binding Rossmann-like Domain"/>
    <property type="match status" value="1"/>
</dbReference>
<dbReference type="Pfam" id="PF00106">
    <property type="entry name" value="adh_short"/>
    <property type="match status" value="1"/>
</dbReference>
<dbReference type="OrthoDB" id="1274115at2759"/>
<keyword evidence="6" id="KW-1185">Reference proteome</keyword>
<dbReference type="PRINTS" id="PR00080">
    <property type="entry name" value="SDRFAMILY"/>
</dbReference>
<evidence type="ECO:0000313" key="6">
    <source>
        <dbReference type="Proteomes" id="UP000664132"/>
    </source>
</evidence>
<evidence type="ECO:0008006" key="7">
    <source>
        <dbReference type="Google" id="ProtNLM"/>
    </source>
</evidence>
<dbReference type="InterPro" id="IPR036291">
    <property type="entry name" value="NAD(P)-bd_dom_sf"/>
</dbReference>
<sequence length="218" mass="23530">MSKVTAILLMLGIPVQPTEPVVNINPSKTPSLISQVENLGGTWLTLDICSPEAELASFVEKATDVYGRIDVLVNNAGYALLGAFESFSDAECRSIMETNFFGPLALCRILIPTMRERREGTIVNMSSTAGIEAKPSRSLYSASKFAVEAFSEALFDELAPFNIRVLLVEPGAFRTNFADNLNLPAKPLPDDYKGMATEAALNGVKAMQEGEGMKGFKG</sequence>
<feature type="signal peptide" evidence="4">
    <location>
        <begin position="1"/>
        <end position="20"/>
    </location>
</feature>
<organism evidence="5 6">
    <name type="scientific">Cadophora malorum</name>
    <dbReference type="NCBI Taxonomy" id="108018"/>
    <lineage>
        <taxon>Eukaryota</taxon>
        <taxon>Fungi</taxon>
        <taxon>Dikarya</taxon>
        <taxon>Ascomycota</taxon>
        <taxon>Pezizomycotina</taxon>
        <taxon>Leotiomycetes</taxon>
        <taxon>Helotiales</taxon>
        <taxon>Ploettnerulaceae</taxon>
        <taxon>Cadophora</taxon>
    </lineage>
</organism>
<dbReference type="InterPro" id="IPR002347">
    <property type="entry name" value="SDR_fam"/>
</dbReference>
<feature type="non-terminal residue" evidence="5">
    <location>
        <position position="1"/>
    </location>
</feature>
<name>A0A8H7T4Z9_9HELO</name>
<accession>A0A8H7T4Z9</accession>
<proteinExistence type="inferred from homology"/>
<protein>
    <recommendedName>
        <fullName evidence="7">NAD(P)-binding protein</fullName>
    </recommendedName>
</protein>
<comment type="similarity">
    <text evidence="1 3">Belongs to the short-chain dehydrogenases/reductases (SDR) family.</text>
</comment>
<dbReference type="InterPro" id="IPR051911">
    <property type="entry name" value="SDR_oxidoreductase"/>
</dbReference>
<dbReference type="EMBL" id="JAFJYH010000367">
    <property type="protein sequence ID" value="KAG4412580.1"/>
    <property type="molecule type" value="Genomic_DNA"/>
</dbReference>
<comment type="caution">
    <text evidence="5">The sequence shown here is derived from an EMBL/GenBank/DDBJ whole genome shotgun (WGS) entry which is preliminary data.</text>
</comment>
<dbReference type="GO" id="GO:0016491">
    <property type="term" value="F:oxidoreductase activity"/>
    <property type="evidence" value="ECO:0007669"/>
    <property type="project" value="UniProtKB-KW"/>
</dbReference>
<dbReference type="SUPFAM" id="SSF51735">
    <property type="entry name" value="NAD(P)-binding Rossmann-fold domains"/>
    <property type="match status" value="1"/>
</dbReference>
<dbReference type="AlphaFoldDB" id="A0A8H7T4Z9"/>
<evidence type="ECO:0000256" key="3">
    <source>
        <dbReference type="RuleBase" id="RU000363"/>
    </source>
</evidence>
<evidence type="ECO:0000256" key="1">
    <source>
        <dbReference type="ARBA" id="ARBA00006484"/>
    </source>
</evidence>
<dbReference type="Proteomes" id="UP000664132">
    <property type="component" value="Unassembled WGS sequence"/>
</dbReference>
<gene>
    <name evidence="5" type="ORF">IFR04_014268</name>
</gene>
<keyword evidence="2" id="KW-0560">Oxidoreductase</keyword>
<dbReference type="PANTHER" id="PTHR43976:SF16">
    <property type="entry name" value="SHORT-CHAIN DEHYDROGENASE_REDUCTASE FAMILY PROTEIN"/>
    <property type="match status" value="1"/>
</dbReference>